<keyword evidence="2" id="KW-1185">Reference proteome</keyword>
<gene>
    <name evidence="1" type="ORF">LY89DRAFT_183208</name>
</gene>
<dbReference type="RefSeq" id="XP_018077816.1">
    <property type="nucleotide sequence ID" value="XM_018205633.1"/>
</dbReference>
<dbReference type="Proteomes" id="UP000070700">
    <property type="component" value="Unassembled WGS sequence"/>
</dbReference>
<evidence type="ECO:0000313" key="2">
    <source>
        <dbReference type="Proteomes" id="UP000070700"/>
    </source>
</evidence>
<dbReference type="OrthoDB" id="2823490at2759"/>
<dbReference type="GeneID" id="28815359"/>
<dbReference type="EMBL" id="KQ947405">
    <property type="protein sequence ID" value="KUJ23461.1"/>
    <property type="molecule type" value="Genomic_DNA"/>
</dbReference>
<dbReference type="KEGG" id="psco:LY89DRAFT_183208"/>
<reference evidence="1 2" key="1">
    <citation type="submission" date="2015-10" db="EMBL/GenBank/DDBJ databases">
        <title>Full genome of DAOMC 229536 Phialocephala scopiformis, a fungal endophyte of spruce producing the potent anti-insectan compound rugulosin.</title>
        <authorList>
            <consortium name="DOE Joint Genome Institute"/>
            <person name="Walker A.K."/>
            <person name="Frasz S.L."/>
            <person name="Seifert K.A."/>
            <person name="Miller J.D."/>
            <person name="Mondo S.J."/>
            <person name="Labutti K."/>
            <person name="Lipzen A."/>
            <person name="Dockter R."/>
            <person name="Kennedy M."/>
            <person name="Grigoriev I.V."/>
            <person name="Spatafora J.W."/>
        </authorList>
    </citation>
    <scope>NUCLEOTIDE SEQUENCE [LARGE SCALE GENOMIC DNA]</scope>
    <source>
        <strain evidence="1 2">CBS 120377</strain>
    </source>
</reference>
<evidence type="ECO:0008006" key="3">
    <source>
        <dbReference type="Google" id="ProtNLM"/>
    </source>
</evidence>
<accession>A0A194XTJ3</accession>
<dbReference type="AlphaFoldDB" id="A0A194XTJ3"/>
<proteinExistence type="predicted"/>
<dbReference type="InParanoid" id="A0A194XTJ3"/>
<sequence>MAPTILTLPHEICDQILDYIVSTPLPGRDFQNLRQRLRDFPGASECRHVQHISHGSRISIYPTLLVNRQFHSATLGAIERLKFKHKYELDILLVEETEIWPTWTLMPKFSKRVEELRATFRVHGARQMDHPYERSLPDAHKYHAGFTKSFWDMLHRFLKLGILTRRSSKQSGRSTTYLICAIINSKIPFFAKLDDVTMIDSEAYRMP</sequence>
<evidence type="ECO:0000313" key="1">
    <source>
        <dbReference type="EMBL" id="KUJ23461.1"/>
    </source>
</evidence>
<organism evidence="1 2">
    <name type="scientific">Mollisia scopiformis</name>
    <name type="common">Conifer needle endophyte fungus</name>
    <name type="synonym">Phialocephala scopiformis</name>
    <dbReference type="NCBI Taxonomy" id="149040"/>
    <lineage>
        <taxon>Eukaryota</taxon>
        <taxon>Fungi</taxon>
        <taxon>Dikarya</taxon>
        <taxon>Ascomycota</taxon>
        <taxon>Pezizomycotina</taxon>
        <taxon>Leotiomycetes</taxon>
        <taxon>Helotiales</taxon>
        <taxon>Mollisiaceae</taxon>
        <taxon>Mollisia</taxon>
    </lineage>
</organism>
<protein>
    <recommendedName>
        <fullName evidence="3">F-box domain-containing protein</fullName>
    </recommendedName>
</protein>
<name>A0A194XTJ3_MOLSC</name>